<proteinExistence type="predicted"/>
<keyword evidence="2" id="KW-1185">Reference proteome</keyword>
<dbReference type="EMBL" id="CAAALY010016809">
    <property type="protein sequence ID" value="VEL13113.1"/>
    <property type="molecule type" value="Genomic_DNA"/>
</dbReference>
<evidence type="ECO:0000313" key="1">
    <source>
        <dbReference type="EMBL" id="VEL13113.1"/>
    </source>
</evidence>
<accession>A0A448WJA6</accession>
<gene>
    <name evidence="1" type="ORF">PXEA_LOCUS6553</name>
</gene>
<dbReference type="AlphaFoldDB" id="A0A448WJA6"/>
<reference evidence="1" key="1">
    <citation type="submission" date="2018-11" db="EMBL/GenBank/DDBJ databases">
        <authorList>
            <consortium name="Pathogen Informatics"/>
        </authorList>
    </citation>
    <scope>NUCLEOTIDE SEQUENCE</scope>
</reference>
<name>A0A448WJA6_9PLAT</name>
<dbReference type="Proteomes" id="UP000784294">
    <property type="component" value="Unassembled WGS sequence"/>
</dbReference>
<protein>
    <submittedName>
        <fullName evidence="1">Uncharacterized protein</fullName>
    </submittedName>
</protein>
<evidence type="ECO:0000313" key="2">
    <source>
        <dbReference type="Proteomes" id="UP000784294"/>
    </source>
</evidence>
<sequence>MDSLDSFEIPYSIPSIFCILPIVFIPRPMPIISEASSEQIGSRWQPRVCPLAWLRVDMTDERSDRV</sequence>
<organism evidence="1 2">
    <name type="scientific">Protopolystoma xenopodis</name>
    <dbReference type="NCBI Taxonomy" id="117903"/>
    <lineage>
        <taxon>Eukaryota</taxon>
        <taxon>Metazoa</taxon>
        <taxon>Spiralia</taxon>
        <taxon>Lophotrochozoa</taxon>
        <taxon>Platyhelminthes</taxon>
        <taxon>Monogenea</taxon>
        <taxon>Polyopisthocotylea</taxon>
        <taxon>Polystomatidea</taxon>
        <taxon>Polystomatidae</taxon>
        <taxon>Protopolystoma</taxon>
    </lineage>
</organism>
<comment type="caution">
    <text evidence="1">The sequence shown here is derived from an EMBL/GenBank/DDBJ whole genome shotgun (WGS) entry which is preliminary data.</text>
</comment>